<proteinExistence type="predicted"/>
<gene>
    <name evidence="1" type="ORF">SAMN04489747_0455</name>
</gene>
<protein>
    <recommendedName>
        <fullName evidence="3">PAS fold-containing protein</fullName>
    </recommendedName>
</protein>
<dbReference type="RefSeq" id="WP_090590231.1">
    <property type="nucleotide sequence ID" value="NZ_LT629688.1"/>
</dbReference>
<dbReference type="EMBL" id="LT629688">
    <property type="protein sequence ID" value="SDD21370.1"/>
    <property type="molecule type" value="Genomic_DNA"/>
</dbReference>
<sequence>MSLDLRREPGTVASGLLRTGSFTAVLDEDVWAWSSELVAMLGFTEHPVEATTEIFLEHVWASDRASVCQALEEATGGPTATMATLLTEAGRPLSVVLSAQPAPGHEHIPDWLTGAVQGTVVDLGDRFRG</sequence>
<evidence type="ECO:0000313" key="1">
    <source>
        <dbReference type="EMBL" id="SDD21370.1"/>
    </source>
</evidence>
<dbReference type="Proteomes" id="UP000198546">
    <property type="component" value="Chromosome i"/>
</dbReference>
<evidence type="ECO:0008006" key="3">
    <source>
        <dbReference type="Google" id="ProtNLM"/>
    </source>
</evidence>
<keyword evidence="2" id="KW-1185">Reference proteome</keyword>
<organism evidence="1 2">
    <name type="scientific">Auraticoccus monumenti</name>
    <dbReference type="NCBI Taxonomy" id="675864"/>
    <lineage>
        <taxon>Bacteria</taxon>
        <taxon>Bacillati</taxon>
        <taxon>Actinomycetota</taxon>
        <taxon>Actinomycetes</taxon>
        <taxon>Propionibacteriales</taxon>
        <taxon>Propionibacteriaceae</taxon>
        <taxon>Auraticoccus</taxon>
    </lineage>
</organism>
<dbReference type="AlphaFoldDB" id="A0A1G6SWL8"/>
<accession>A0A1G6SWL8</accession>
<dbReference type="OrthoDB" id="3787288at2"/>
<dbReference type="Gene3D" id="3.30.450.20">
    <property type="entry name" value="PAS domain"/>
    <property type="match status" value="1"/>
</dbReference>
<evidence type="ECO:0000313" key="2">
    <source>
        <dbReference type="Proteomes" id="UP000198546"/>
    </source>
</evidence>
<reference evidence="1 2" key="1">
    <citation type="submission" date="2016-10" db="EMBL/GenBank/DDBJ databases">
        <authorList>
            <person name="de Groot N.N."/>
        </authorList>
    </citation>
    <scope>NUCLEOTIDE SEQUENCE [LARGE SCALE GENOMIC DNA]</scope>
    <source>
        <strain evidence="1 2">MON 2.2</strain>
    </source>
</reference>
<name>A0A1G6SWL8_9ACTN</name>